<evidence type="ECO:0000313" key="1">
    <source>
        <dbReference type="EMBL" id="MBB5572608.1"/>
    </source>
</evidence>
<gene>
    <name evidence="1" type="ORF">GGD50_001184</name>
</gene>
<reference evidence="1 2" key="1">
    <citation type="submission" date="2020-08" db="EMBL/GenBank/DDBJ databases">
        <title>Genomic Encyclopedia of Type Strains, Phase IV (KMG-V): Genome sequencing to study the core and pangenomes of soil and plant-associated prokaryotes.</title>
        <authorList>
            <person name="Whitman W."/>
        </authorList>
    </citation>
    <scope>NUCLEOTIDE SEQUENCE [LARGE SCALE GENOMIC DNA]</scope>
    <source>
        <strain evidence="1 2">SEMIA 4064</strain>
    </source>
</reference>
<dbReference type="PIRSF" id="PIRSF008502">
    <property type="entry name" value="UCP008502"/>
    <property type="match status" value="1"/>
</dbReference>
<proteinExistence type="predicted"/>
<comment type="caution">
    <text evidence="1">The sequence shown here is derived from an EMBL/GenBank/DDBJ whole genome shotgun (WGS) entry which is preliminary data.</text>
</comment>
<dbReference type="PANTHER" id="PTHR36439">
    <property type="entry name" value="BLL4334 PROTEIN"/>
    <property type="match status" value="1"/>
</dbReference>
<dbReference type="Gene3D" id="3.30.70.1280">
    <property type="entry name" value="SP0830-like domains"/>
    <property type="match status" value="1"/>
</dbReference>
<dbReference type="EMBL" id="JACHBI010000001">
    <property type="protein sequence ID" value="MBB5572608.1"/>
    <property type="molecule type" value="Genomic_DNA"/>
</dbReference>
<dbReference type="Proteomes" id="UP000549882">
    <property type="component" value="Unassembled WGS sequence"/>
</dbReference>
<dbReference type="RefSeq" id="WP_107108072.1">
    <property type="nucleotide sequence ID" value="NZ_JACHBI010000001.1"/>
</dbReference>
<sequence length="176" mass="18958">MAVYIALLHSIVLGGGRRVVMSDLRAMAESIGFSDVKTLVATGNLVFEADAQPIAEIEARLEAGFAKSFGKAVDIIARDAETWRRLAAGNPFSDGKGSEVVVRVMRKPLEPSVIAALGKHRNDPERLAVVDGDLWIDFGGKASETRLLSALTTKRLGVGTLRNWNTVRGLVEMIGE</sequence>
<organism evidence="1 2">
    <name type="scientific">Rhizobium paranaense</name>
    <dbReference type="NCBI Taxonomy" id="1650438"/>
    <lineage>
        <taxon>Bacteria</taxon>
        <taxon>Pseudomonadati</taxon>
        <taxon>Pseudomonadota</taxon>
        <taxon>Alphaproteobacteria</taxon>
        <taxon>Hyphomicrobiales</taxon>
        <taxon>Rhizobiaceae</taxon>
        <taxon>Rhizobium/Agrobacterium group</taxon>
        <taxon>Rhizobium</taxon>
    </lineage>
</organism>
<evidence type="ECO:0000313" key="2">
    <source>
        <dbReference type="Proteomes" id="UP000549882"/>
    </source>
</evidence>
<name>A0A7W8XND0_9HYPH</name>
<protein>
    <submittedName>
        <fullName evidence="1">Uncharacterized protein (DUF1697 family)</fullName>
    </submittedName>
</protein>
<dbReference type="Pfam" id="PF08002">
    <property type="entry name" value="DUF1697"/>
    <property type="match status" value="1"/>
</dbReference>
<dbReference type="AlphaFoldDB" id="A0A7W8XND0"/>
<dbReference type="SUPFAM" id="SSF160379">
    <property type="entry name" value="SP0830-like"/>
    <property type="match status" value="1"/>
</dbReference>
<dbReference type="InterPro" id="IPR012545">
    <property type="entry name" value="DUF1697"/>
</dbReference>
<dbReference type="PANTHER" id="PTHR36439:SF1">
    <property type="entry name" value="DUF1697 DOMAIN-CONTAINING PROTEIN"/>
    <property type="match status" value="1"/>
</dbReference>
<keyword evidence="2" id="KW-1185">Reference proteome</keyword>
<accession>A0A7W8XND0</accession>